<dbReference type="Proteomes" id="UP000661435">
    <property type="component" value="Unassembled WGS sequence"/>
</dbReference>
<keyword evidence="2" id="KW-1185">Reference proteome</keyword>
<sequence length="154" mass="16808">MLNPNTILAALEERLGERFPGRRVYRDLVPEGFERPSFLVSLGSVEMADASCDTLDVKTQLVVTAFETVDRYHNTHVAALAGTMMLVQELFAAAYLRVGDRALHVAGNKGEYHYDYAEITVTLSYQDDRPGGETWPPMGAVSLNLTGGIADGTA</sequence>
<gene>
    <name evidence="1" type="ORF">H8S57_09445</name>
</gene>
<protein>
    <submittedName>
        <fullName evidence="1">Uncharacterized protein</fullName>
    </submittedName>
</protein>
<reference evidence="1" key="1">
    <citation type="submission" date="2020-08" db="EMBL/GenBank/DDBJ databases">
        <title>Genome public.</title>
        <authorList>
            <person name="Liu C."/>
            <person name="Sun Q."/>
        </authorList>
    </citation>
    <scope>NUCLEOTIDE SEQUENCE</scope>
    <source>
        <strain evidence="1">NSJ-51</strain>
    </source>
</reference>
<proteinExistence type="predicted"/>
<organism evidence="1 2">
    <name type="scientific">Lawsonibacter hominis</name>
    <dbReference type="NCBI Taxonomy" id="2763053"/>
    <lineage>
        <taxon>Bacteria</taxon>
        <taxon>Bacillati</taxon>
        <taxon>Bacillota</taxon>
        <taxon>Clostridia</taxon>
        <taxon>Eubacteriales</taxon>
        <taxon>Oscillospiraceae</taxon>
        <taxon>Lawsonibacter</taxon>
    </lineage>
</organism>
<comment type="caution">
    <text evidence="1">The sequence shown here is derived from an EMBL/GenBank/DDBJ whole genome shotgun (WGS) entry which is preliminary data.</text>
</comment>
<dbReference type="AlphaFoldDB" id="A0A8J6J6Z7"/>
<dbReference type="Pfam" id="PF20765">
    <property type="entry name" value="Phage_tail_terminator_8"/>
    <property type="match status" value="1"/>
</dbReference>
<dbReference type="InterPro" id="IPR049254">
    <property type="entry name" value="Phage_tail_terminator"/>
</dbReference>
<dbReference type="EMBL" id="JACOPP010000011">
    <property type="protein sequence ID" value="MBC5733946.1"/>
    <property type="molecule type" value="Genomic_DNA"/>
</dbReference>
<name>A0A8J6J6Z7_9FIRM</name>
<evidence type="ECO:0000313" key="2">
    <source>
        <dbReference type="Proteomes" id="UP000661435"/>
    </source>
</evidence>
<accession>A0A8J6J6Z7</accession>
<dbReference type="RefSeq" id="WP_186907833.1">
    <property type="nucleotide sequence ID" value="NZ_JACOPP010000011.1"/>
</dbReference>
<evidence type="ECO:0000313" key="1">
    <source>
        <dbReference type="EMBL" id="MBC5733946.1"/>
    </source>
</evidence>